<name>A0A4S8L301_DENBC</name>
<gene>
    <name evidence="2" type="ORF">K435DRAFT_807962</name>
</gene>
<sequence length="191" mass="21314">MPSFPESMPSKRGENEAKGKRAEESNDVDEPKKKVIIVNKQNATIQILNRSNEVKNTCKERFEADESLVQENIDTREEGTESRDGGSRTEETVKSIGNNRTRRFWVTHGVDTSDEVSNVVVGLPLARVTESSVILPPETRESIALMKKQKTLIKRGGIRSCRPTAFSLGTSMKSQEQSSTTQLGLKHEPQE</sequence>
<dbReference type="Proteomes" id="UP000297245">
    <property type="component" value="Unassembled WGS sequence"/>
</dbReference>
<organism evidence="2 3">
    <name type="scientific">Dendrothele bispora (strain CBS 962.96)</name>
    <dbReference type="NCBI Taxonomy" id="1314807"/>
    <lineage>
        <taxon>Eukaryota</taxon>
        <taxon>Fungi</taxon>
        <taxon>Dikarya</taxon>
        <taxon>Basidiomycota</taxon>
        <taxon>Agaricomycotina</taxon>
        <taxon>Agaricomycetes</taxon>
        <taxon>Agaricomycetidae</taxon>
        <taxon>Agaricales</taxon>
        <taxon>Agaricales incertae sedis</taxon>
        <taxon>Dendrothele</taxon>
    </lineage>
</organism>
<feature type="compositionally biased region" description="Basic and acidic residues" evidence="1">
    <location>
        <begin position="9"/>
        <end position="33"/>
    </location>
</feature>
<protein>
    <submittedName>
        <fullName evidence="2">Uncharacterized protein</fullName>
    </submittedName>
</protein>
<reference evidence="2 3" key="1">
    <citation type="journal article" date="2019" name="Nat. Ecol. Evol.">
        <title>Megaphylogeny resolves global patterns of mushroom evolution.</title>
        <authorList>
            <person name="Varga T."/>
            <person name="Krizsan K."/>
            <person name="Foldi C."/>
            <person name="Dima B."/>
            <person name="Sanchez-Garcia M."/>
            <person name="Sanchez-Ramirez S."/>
            <person name="Szollosi G.J."/>
            <person name="Szarkandi J.G."/>
            <person name="Papp V."/>
            <person name="Albert L."/>
            <person name="Andreopoulos W."/>
            <person name="Angelini C."/>
            <person name="Antonin V."/>
            <person name="Barry K.W."/>
            <person name="Bougher N.L."/>
            <person name="Buchanan P."/>
            <person name="Buyck B."/>
            <person name="Bense V."/>
            <person name="Catcheside P."/>
            <person name="Chovatia M."/>
            <person name="Cooper J."/>
            <person name="Damon W."/>
            <person name="Desjardin D."/>
            <person name="Finy P."/>
            <person name="Geml J."/>
            <person name="Haridas S."/>
            <person name="Hughes K."/>
            <person name="Justo A."/>
            <person name="Karasinski D."/>
            <person name="Kautmanova I."/>
            <person name="Kiss B."/>
            <person name="Kocsube S."/>
            <person name="Kotiranta H."/>
            <person name="LaButti K.M."/>
            <person name="Lechner B.E."/>
            <person name="Liimatainen K."/>
            <person name="Lipzen A."/>
            <person name="Lukacs Z."/>
            <person name="Mihaltcheva S."/>
            <person name="Morgado L.N."/>
            <person name="Niskanen T."/>
            <person name="Noordeloos M.E."/>
            <person name="Ohm R.A."/>
            <person name="Ortiz-Santana B."/>
            <person name="Ovrebo C."/>
            <person name="Racz N."/>
            <person name="Riley R."/>
            <person name="Savchenko A."/>
            <person name="Shiryaev A."/>
            <person name="Soop K."/>
            <person name="Spirin V."/>
            <person name="Szebenyi C."/>
            <person name="Tomsovsky M."/>
            <person name="Tulloss R.E."/>
            <person name="Uehling J."/>
            <person name="Grigoriev I.V."/>
            <person name="Vagvolgyi C."/>
            <person name="Papp T."/>
            <person name="Martin F.M."/>
            <person name="Miettinen O."/>
            <person name="Hibbett D.S."/>
            <person name="Nagy L.G."/>
        </authorList>
    </citation>
    <scope>NUCLEOTIDE SEQUENCE [LARGE SCALE GENOMIC DNA]</scope>
    <source>
        <strain evidence="2 3">CBS 962.96</strain>
    </source>
</reference>
<evidence type="ECO:0000256" key="1">
    <source>
        <dbReference type="SAM" id="MobiDB-lite"/>
    </source>
</evidence>
<dbReference type="AlphaFoldDB" id="A0A4S8L301"/>
<feature type="compositionally biased region" description="Polar residues" evidence="1">
    <location>
        <begin position="167"/>
        <end position="183"/>
    </location>
</feature>
<proteinExistence type="predicted"/>
<keyword evidence="3" id="KW-1185">Reference proteome</keyword>
<feature type="region of interest" description="Disordered" evidence="1">
    <location>
        <begin position="63"/>
        <end position="96"/>
    </location>
</feature>
<feature type="compositionally biased region" description="Basic and acidic residues" evidence="1">
    <location>
        <begin position="73"/>
        <end position="93"/>
    </location>
</feature>
<feature type="region of interest" description="Disordered" evidence="1">
    <location>
        <begin position="1"/>
        <end position="35"/>
    </location>
</feature>
<dbReference type="EMBL" id="ML179703">
    <property type="protein sequence ID" value="THU82862.1"/>
    <property type="molecule type" value="Genomic_DNA"/>
</dbReference>
<accession>A0A4S8L301</accession>
<feature type="region of interest" description="Disordered" evidence="1">
    <location>
        <begin position="167"/>
        <end position="191"/>
    </location>
</feature>
<evidence type="ECO:0000313" key="3">
    <source>
        <dbReference type="Proteomes" id="UP000297245"/>
    </source>
</evidence>
<evidence type="ECO:0000313" key="2">
    <source>
        <dbReference type="EMBL" id="THU82862.1"/>
    </source>
</evidence>